<dbReference type="CDD" id="cd06587">
    <property type="entry name" value="VOC"/>
    <property type="match status" value="1"/>
</dbReference>
<name>A0A2J6T5X9_9HELO</name>
<reference evidence="2 3" key="1">
    <citation type="submission" date="2016-04" db="EMBL/GenBank/DDBJ databases">
        <title>A degradative enzymes factory behind the ericoid mycorrhizal symbiosis.</title>
        <authorList>
            <consortium name="DOE Joint Genome Institute"/>
            <person name="Martino E."/>
            <person name="Morin E."/>
            <person name="Grelet G."/>
            <person name="Kuo A."/>
            <person name="Kohler A."/>
            <person name="Daghino S."/>
            <person name="Barry K."/>
            <person name="Choi C."/>
            <person name="Cichocki N."/>
            <person name="Clum A."/>
            <person name="Copeland A."/>
            <person name="Hainaut M."/>
            <person name="Haridas S."/>
            <person name="Labutti K."/>
            <person name="Lindquist E."/>
            <person name="Lipzen A."/>
            <person name="Khouja H.-R."/>
            <person name="Murat C."/>
            <person name="Ohm R."/>
            <person name="Olson A."/>
            <person name="Spatafora J."/>
            <person name="Veneault-Fourrey C."/>
            <person name="Henrissat B."/>
            <person name="Grigoriev I."/>
            <person name="Martin F."/>
            <person name="Perotto S."/>
        </authorList>
    </citation>
    <scope>NUCLEOTIDE SEQUENCE [LARGE SCALE GENOMIC DNA]</scope>
    <source>
        <strain evidence="2 3">E</strain>
    </source>
</reference>
<dbReference type="SUPFAM" id="SSF54593">
    <property type="entry name" value="Glyoxalase/Bleomycin resistance protein/Dihydroxybiphenyl dioxygenase"/>
    <property type="match status" value="1"/>
</dbReference>
<dbReference type="Proteomes" id="UP000235371">
    <property type="component" value="Unassembled WGS sequence"/>
</dbReference>
<sequence length="129" mass="14516">MPSSTLRIARPTNNLSALVIFYTTTLGLTVLSKFENHAGFDGVMLGHPDCSWHLEFTYQHGMTVERAPTKEHLLVFYVKEKEGWVKAVKRVEDAGGVKVKSENPYWDVCGATFEDPDGYRIVLQNAGWP</sequence>
<proteinExistence type="predicted"/>
<dbReference type="InterPro" id="IPR058997">
    <property type="entry name" value="YycE-like_C"/>
</dbReference>
<organism evidence="2 3">
    <name type="scientific">Hyaloscypha bicolor E</name>
    <dbReference type="NCBI Taxonomy" id="1095630"/>
    <lineage>
        <taxon>Eukaryota</taxon>
        <taxon>Fungi</taxon>
        <taxon>Dikarya</taxon>
        <taxon>Ascomycota</taxon>
        <taxon>Pezizomycotina</taxon>
        <taxon>Leotiomycetes</taxon>
        <taxon>Helotiales</taxon>
        <taxon>Hyaloscyphaceae</taxon>
        <taxon>Hyaloscypha</taxon>
        <taxon>Hyaloscypha bicolor</taxon>
    </lineage>
</organism>
<dbReference type="Pfam" id="PF22658">
    <property type="entry name" value="YycE-like_N"/>
    <property type="match status" value="1"/>
</dbReference>
<gene>
    <name evidence="2" type="ORF">K444DRAFT_614213</name>
</gene>
<feature type="domain" description="VOC" evidence="1">
    <location>
        <begin position="4"/>
        <end position="126"/>
    </location>
</feature>
<evidence type="ECO:0000313" key="2">
    <source>
        <dbReference type="EMBL" id="PMD58430.1"/>
    </source>
</evidence>
<evidence type="ECO:0000259" key="1">
    <source>
        <dbReference type="PROSITE" id="PS51819"/>
    </source>
</evidence>
<accession>A0A2J6T5X9</accession>
<dbReference type="OrthoDB" id="2338662at2759"/>
<dbReference type="RefSeq" id="XP_024735334.1">
    <property type="nucleotide sequence ID" value="XM_024880498.1"/>
</dbReference>
<keyword evidence="2" id="KW-0223">Dioxygenase</keyword>
<dbReference type="InterPro" id="IPR029068">
    <property type="entry name" value="Glyas_Bleomycin-R_OHBP_Dase"/>
</dbReference>
<dbReference type="Pfam" id="PF22659">
    <property type="entry name" value="YycE-like_C"/>
    <property type="match status" value="1"/>
</dbReference>
<keyword evidence="2" id="KW-0560">Oxidoreductase</keyword>
<dbReference type="GeneID" id="36588575"/>
<protein>
    <submittedName>
        <fullName evidence="2">Glyoxalase/bleomycin resistance protein/dioxygenase</fullName>
    </submittedName>
</protein>
<dbReference type="GO" id="GO:0051213">
    <property type="term" value="F:dioxygenase activity"/>
    <property type="evidence" value="ECO:0007669"/>
    <property type="project" value="UniProtKB-KW"/>
</dbReference>
<keyword evidence="3" id="KW-1185">Reference proteome</keyword>
<dbReference type="EMBL" id="KZ613822">
    <property type="protein sequence ID" value="PMD58430.1"/>
    <property type="molecule type" value="Genomic_DNA"/>
</dbReference>
<evidence type="ECO:0000313" key="3">
    <source>
        <dbReference type="Proteomes" id="UP000235371"/>
    </source>
</evidence>
<dbReference type="InterPro" id="IPR037523">
    <property type="entry name" value="VOC_core"/>
</dbReference>
<dbReference type="AlphaFoldDB" id="A0A2J6T5X9"/>
<dbReference type="InterPro" id="IPR058998">
    <property type="entry name" value="YycE-like_N"/>
</dbReference>
<dbReference type="InParanoid" id="A0A2J6T5X9"/>
<dbReference type="PROSITE" id="PS51819">
    <property type="entry name" value="VOC"/>
    <property type="match status" value="1"/>
</dbReference>
<dbReference type="Gene3D" id="3.10.180.10">
    <property type="entry name" value="2,3-Dihydroxybiphenyl 1,2-Dioxygenase, domain 1"/>
    <property type="match status" value="1"/>
</dbReference>